<dbReference type="SUPFAM" id="SSF55729">
    <property type="entry name" value="Acyl-CoA N-acyltransferases (Nat)"/>
    <property type="match status" value="1"/>
</dbReference>
<organism evidence="1 2">
    <name type="scientific">Billgrantia ethanolica</name>
    <dbReference type="NCBI Taxonomy" id="2733486"/>
    <lineage>
        <taxon>Bacteria</taxon>
        <taxon>Pseudomonadati</taxon>
        <taxon>Pseudomonadota</taxon>
        <taxon>Gammaproteobacteria</taxon>
        <taxon>Oceanospirillales</taxon>
        <taxon>Halomonadaceae</taxon>
        <taxon>Billgrantia</taxon>
    </lineage>
</organism>
<dbReference type="Gene3D" id="3.40.630.30">
    <property type="match status" value="1"/>
</dbReference>
<keyword evidence="2" id="KW-1185">Reference proteome</keyword>
<dbReference type="Proteomes" id="UP001320168">
    <property type="component" value="Unassembled WGS sequence"/>
</dbReference>
<dbReference type="InterPro" id="IPR016181">
    <property type="entry name" value="Acyl_CoA_acyltransferase"/>
</dbReference>
<protein>
    <recommendedName>
        <fullName evidence="3">N-acetyltransferase domain-containing protein</fullName>
    </recommendedName>
</protein>
<evidence type="ECO:0000313" key="1">
    <source>
        <dbReference type="EMBL" id="MCE8002539.1"/>
    </source>
</evidence>
<sequence length="198" mass="22470">MKFFEITGHSCRDAYLALLFKGVFGEKPRYRDEDFINYVGYQTTKFFGGRASLFGVFDEEVGEHPLSLAVVNYGLDGPESRLRALYTPAKYRNQGGASFLVNSLAQELQLLVAISEKGLKAFYESCGFNKWERSIDKSGDLIGMHKNVKQRNMNKASAYPIFSAPQLVREIKGDLAYYQQAYKNYYDSVKRGEAIYGI</sequence>
<accession>A0ABS9A153</accession>
<gene>
    <name evidence="1" type="ORF">HOP53_06775</name>
</gene>
<comment type="caution">
    <text evidence="1">The sequence shown here is derived from an EMBL/GenBank/DDBJ whole genome shotgun (WGS) entry which is preliminary data.</text>
</comment>
<dbReference type="RefSeq" id="WP_234269300.1">
    <property type="nucleotide sequence ID" value="NZ_JABFTX010000001.1"/>
</dbReference>
<dbReference type="EMBL" id="JABFTX010000001">
    <property type="protein sequence ID" value="MCE8002539.1"/>
    <property type="molecule type" value="Genomic_DNA"/>
</dbReference>
<evidence type="ECO:0008006" key="3">
    <source>
        <dbReference type="Google" id="ProtNLM"/>
    </source>
</evidence>
<proteinExistence type="predicted"/>
<reference evidence="1 2" key="1">
    <citation type="journal article" date="2021" name="Front. Microbiol.">
        <title>Aerobic Denitrification and Heterotrophic Sulfur Oxidation in the Genus Halomonas Revealed by Six Novel Species Characterizations and Genome-Based Analysis.</title>
        <authorList>
            <person name="Wang L."/>
            <person name="Shao Z."/>
        </authorList>
    </citation>
    <scope>NUCLEOTIDE SEQUENCE [LARGE SCALE GENOMIC DNA]</scope>
    <source>
        <strain evidence="1 2">MCCC 1A11081</strain>
    </source>
</reference>
<evidence type="ECO:0000313" key="2">
    <source>
        <dbReference type="Proteomes" id="UP001320168"/>
    </source>
</evidence>
<name>A0ABS9A153_9GAMM</name>